<evidence type="ECO:0000313" key="2">
    <source>
        <dbReference type="EMBL" id="KAK4412555.1"/>
    </source>
</evidence>
<proteinExistence type="predicted"/>
<sequence length="272" mass="30711">MTWSAEMDEILLDAFVAEDEKGNRHDGTWTSTTFDNIVKECLEKFGHVIDKENVKNRQRTLKMNFAACYDAFRGHSGFAWNPESQLFETEPKVWKEIIEREEENVDLTNSSIHEVESPDICVEPNSNAPTYASSQKISDVSAKATILKRKAESNDFQVRKMALAEKQIEVINLGITGVADALKEGNGIAKEGLLIAERKVAIAEKSRPRIYFEEELVVELQNIGVPSTLFVNVVLYFLKNPVEMCAFFALPSPMHLEMIYKLIFGTNKSADI</sequence>
<comment type="caution">
    <text evidence="2">The sequence shown here is derived from an EMBL/GenBank/DDBJ whole genome shotgun (WGS) entry which is preliminary data.</text>
</comment>
<dbReference type="AlphaFoldDB" id="A0AAE1XIG9"/>
<organism evidence="2 3">
    <name type="scientific">Sesamum alatum</name>
    <dbReference type="NCBI Taxonomy" id="300844"/>
    <lineage>
        <taxon>Eukaryota</taxon>
        <taxon>Viridiplantae</taxon>
        <taxon>Streptophyta</taxon>
        <taxon>Embryophyta</taxon>
        <taxon>Tracheophyta</taxon>
        <taxon>Spermatophyta</taxon>
        <taxon>Magnoliopsida</taxon>
        <taxon>eudicotyledons</taxon>
        <taxon>Gunneridae</taxon>
        <taxon>Pentapetalae</taxon>
        <taxon>asterids</taxon>
        <taxon>lamiids</taxon>
        <taxon>Lamiales</taxon>
        <taxon>Pedaliaceae</taxon>
        <taxon>Sesamum</taxon>
    </lineage>
</organism>
<keyword evidence="3" id="KW-1185">Reference proteome</keyword>
<name>A0AAE1XIG9_9LAMI</name>
<reference evidence="2" key="1">
    <citation type="submission" date="2020-06" db="EMBL/GenBank/DDBJ databases">
        <authorList>
            <person name="Li T."/>
            <person name="Hu X."/>
            <person name="Zhang T."/>
            <person name="Song X."/>
            <person name="Zhang H."/>
            <person name="Dai N."/>
            <person name="Sheng W."/>
            <person name="Hou X."/>
            <person name="Wei L."/>
        </authorList>
    </citation>
    <scope>NUCLEOTIDE SEQUENCE</scope>
    <source>
        <strain evidence="2">3651</strain>
        <tissue evidence="2">Leaf</tissue>
    </source>
</reference>
<dbReference type="PANTHER" id="PTHR46929:SF3">
    <property type="entry name" value="MYB_SANT-LIKE DOMAIN-CONTAINING PROTEIN"/>
    <property type="match status" value="1"/>
</dbReference>
<evidence type="ECO:0000313" key="3">
    <source>
        <dbReference type="Proteomes" id="UP001293254"/>
    </source>
</evidence>
<reference evidence="2" key="2">
    <citation type="journal article" date="2024" name="Plant">
        <title>Genomic evolution and insights into agronomic trait innovations of Sesamum species.</title>
        <authorList>
            <person name="Miao H."/>
            <person name="Wang L."/>
            <person name="Qu L."/>
            <person name="Liu H."/>
            <person name="Sun Y."/>
            <person name="Le M."/>
            <person name="Wang Q."/>
            <person name="Wei S."/>
            <person name="Zheng Y."/>
            <person name="Lin W."/>
            <person name="Duan Y."/>
            <person name="Cao H."/>
            <person name="Xiong S."/>
            <person name="Wang X."/>
            <person name="Wei L."/>
            <person name="Li C."/>
            <person name="Ma Q."/>
            <person name="Ju M."/>
            <person name="Zhao R."/>
            <person name="Li G."/>
            <person name="Mu C."/>
            <person name="Tian Q."/>
            <person name="Mei H."/>
            <person name="Zhang T."/>
            <person name="Gao T."/>
            <person name="Zhang H."/>
        </authorList>
    </citation>
    <scope>NUCLEOTIDE SEQUENCE</scope>
    <source>
        <strain evidence="2">3651</strain>
    </source>
</reference>
<gene>
    <name evidence="2" type="ORF">Salat_2902600</name>
</gene>
<protein>
    <recommendedName>
        <fullName evidence="1">Myb/SANT-like domain-containing protein</fullName>
    </recommendedName>
</protein>
<dbReference type="InterPro" id="IPR024752">
    <property type="entry name" value="Myb/SANT-like_dom"/>
</dbReference>
<dbReference type="Pfam" id="PF12776">
    <property type="entry name" value="Myb_DNA-bind_3"/>
    <property type="match status" value="1"/>
</dbReference>
<dbReference type="Proteomes" id="UP001293254">
    <property type="component" value="Unassembled WGS sequence"/>
</dbReference>
<accession>A0AAE1XIG9</accession>
<evidence type="ECO:0000259" key="1">
    <source>
        <dbReference type="Pfam" id="PF12776"/>
    </source>
</evidence>
<dbReference type="PANTHER" id="PTHR46929">
    <property type="entry name" value="EXPRESSED PROTEIN"/>
    <property type="match status" value="1"/>
</dbReference>
<dbReference type="EMBL" id="JACGWO010000013">
    <property type="protein sequence ID" value="KAK4412555.1"/>
    <property type="molecule type" value="Genomic_DNA"/>
</dbReference>
<feature type="domain" description="Myb/SANT-like" evidence="1">
    <location>
        <begin position="2"/>
        <end position="96"/>
    </location>
</feature>